<keyword evidence="4" id="KW-1185">Reference proteome</keyword>
<dbReference type="AlphaFoldDB" id="A0A5B0NAZ3"/>
<feature type="region of interest" description="Disordered" evidence="2">
    <location>
        <begin position="426"/>
        <end position="445"/>
    </location>
</feature>
<dbReference type="PANTHER" id="PTHR33246:SF51">
    <property type="entry name" value="MYB_SANT-LIKE DOMAIN-CONTAINING PROTEIN"/>
    <property type="match status" value="1"/>
</dbReference>
<name>A0A5B0NAZ3_PUCGR</name>
<protein>
    <submittedName>
        <fullName evidence="3">Uncharacterized protein</fullName>
    </submittedName>
</protein>
<comment type="caution">
    <text evidence="3">The sequence shown here is derived from an EMBL/GenBank/DDBJ whole genome shotgun (WGS) entry which is preliminary data.</text>
</comment>
<dbReference type="PANTHER" id="PTHR33246">
    <property type="entry name" value="CCHC-TYPE DOMAIN-CONTAINING PROTEIN"/>
    <property type="match status" value="1"/>
</dbReference>
<proteinExistence type="predicted"/>
<feature type="compositionally biased region" description="Polar residues" evidence="2">
    <location>
        <begin position="26"/>
        <end position="45"/>
    </location>
</feature>
<evidence type="ECO:0000313" key="3">
    <source>
        <dbReference type="EMBL" id="KAA1086495.1"/>
    </source>
</evidence>
<gene>
    <name evidence="3" type="ORF">PGT21_000330</name>
</gene>
<organism evidence="3 4">
    <name type="scientific">Puccinia graminis f. sp. tritici</name>
    <dbReference type="NCBI Taxonomy" id="56615"/>
    <lineage>
        <taxon>Eukaryota</taxon>
        <taxon>Fungi</taxon>
        <taxon>Dikarya</taxon>
        <taxon>Basidiomycota</taxon>
        <taxon>Pucciniomycotina</taxon>
        <taxon>Pucciniomycetes</taxon>
        <taxon>Pucciniales</taxon>
        <taxon>Pucciniaceae</taxon>
        <taxon>Puccinia</taxon>
    </lineage>
</organism>
<evidence type="ECO:0000313" key="4">
    <source>
        <dbReference type="Proteomes" id="UP000324748"/>
    </source>
</evidence>
<accession>A0A5B0NAZ3</accession>
<evidence type="ECO:0000256" key="1">
    <source>
        <dbReference type="SAM" id="Coils"/>
    </source>
</evidence>
<feature type="coiled-coil region" evidence="1">
    <location>
        <begin position="262"/>
        <end position="289"/>
    </location>
</feature>
<sequence length="656" mass="75063">MDLPFGTSDMEELFAPQTDYRKHPFTPTSNLNRNTKTTMSSSTLSPPWMKNRKTGNLPIFRTGINKTLDMDEPIYQQPTNQNKPVLIEQPGLFYNGHHFMQFLRQYEMIADSLNATKYNRALQIGRFVRTEELKCQIESMDGYEECDWDILRASMFELWGDEYEIWYTTTDLVNLSEEFSRDNKTVSYQAFQTYLQNFSKILDFLLIQKQLRSRQDALVLFISSFPQELQRNIKRNLNQNGQLPQAPDGSRLPPLWEHLTEAAGVEIKLKELAKELESLKQQLQESQSPVICNTPHPLSQLKPQMDYTEPVTDYTEPVTDYMELATDCTEPATEYTEPATDYMELVTDHTEPEANYTELTIADTENSMDVTIPPASMNMTEPVTTTKLLDLEEWKAASINVMDTPMDLAHTVIKIPDIILDEPDTENHVDQEESLDQSTQPETLDQLPSFKNNPVKIQNLLLAEHSKEDHKFPAIPGKFWICNINKYLEIKIFKKQLFKPLSDIFGLWRINNHLSQHLEIKNTQIEEPKDKIISVHVPLAPANFETTDLPSSSQPFTPSISTTPIPEGVFSIPTPPDPPDITTTFINPQNEANGKTGQLSKLPINSIAPSESPRELFLLFYLLQKILSQLPLSILRDPLRKPYGNVKRPKLLVGVG</sequence>
<keyword evidence="1" id="KW-0175">Coiled coil</keyword>
<reference evidence="3 4" key="1">
    <citation type="submission" date="2019-05" db="EMBL/GenBank/DDBJ databases">
        <title>Emergence of the Ug99 lineage of the wheat stem rust pathogen through somatic hybridization.</title>
        <authorList>
            <person name="Li F."/>
            <person name="Upadhyaya N.M."/>
            <person name="Sperschneider J."/>
            <person name="Matny O."/>
            <person name="Nguyen-Phuc H."/>
            <person name="Mago R."/>
            <person name="Raley C."/>
            <person name="Miller M.E."/>
            <person name="Silverstein K.A.T."/>
            <person name="Henningsen E."/>
            <person name="Hirsch C.D."/>
            <person name="Visser B."/>
            <person name="Pretorius Z.A."/>
            <person name="Steffenson B.J."/>
            <person name="Schwessinger B."/>
            <person name="Dodds P.N."/>
            <person name="Figueroa M."/>
        </authorList>
    </citation>
    <scope>NUCLEOTIDE SEQUENCE [LARGE SCALE GENOMIC DNA]</scope>
    <source>
        <strain evidence="3">21-0</strain>
    </source>
</reference>
<dbReference type="Proteomes" id="UP000324748">
    <property type="component" value="Unassembled WGS sequence"/>
</dbReference>
<dbReference type="EMBL" id="VSWC01000105">
    <property type="protein sequence ID" value="KAA1086495.1"/>
    <property type="molecule type" value="Genomic_DNA"/>
</dbReference>
<feature type="region of interest" description="Disordered" evidence="2">
    <location>
        <begin position="20"/>
        <end position="48"/>
    </location>
</feature>
<dbReference type="OrthoDB" id="2506685at2759"/>
<evidence type="ECO:0000256" key="2">
    <source>
        <dbReference type="SAM" id="MobiDB-lite"/>
    </source>
</evidence>